<dbReference type="Proteomes" id="UP000290572">
    <property type="component" value="Unassembled WGS sequence"/>
</dbReference>
<gene>
    <name evidence="1" type="ORF">ROHU_030653</name>
</gene>
<protein>
    <submittedName>
        <fullName evidence="1">Sterile alpha motif domain-containing 3-like protein</fullName>
    </submittedName>
</protein>
<dbReference type="AlphaFoldDB" id="A0A498LSC8"/>
<evidence type="ECO:0000313" key="1">
    <source>
        <dbReference type="EMBL" id="RXN10583.1"/>
    </source>
</evidence>
<name>A0A498LSC8_LABRO</name>
<comment type="caution">
    <text evidence="1">The sequence shown here is derived from an EMBL/GenBank/DDBJ whole genome shotgun (WGS) entry which is preliminary data.</text>
</comment>
<organism evidence="1 2">
    <name type="scientific">Labeo rohita</name>
    <name type="common">Indian major carp</name>
    <name type="synonym">Cyprinus rohita</name>
    <dbReference type="NCBI Taxonomy" id="84645"/>
    <lineage>
        <taxon>Eukaryota</taxon>
        <taxon>Metazoa</taxon>
        <taxon>Chordata</taxon>
        <taxon>Craniata</taxon>
        <taxon>Vertebrata</taxon>
        <taxon>Euteleostomi</taxon>
        <taxon>Actinopterygii</taxon>
        <taxon>Neopterygii</taxon>
        <taxon>Teleostei</taxon>
        <taxon>Ostariophysi</taxon>
        <taxon>Cypriniformes</taxon>
        <taxon>Cyprinidae</taxon>
        <taxon>Labeoninae</taxon>
        <taxon>Labeonini</taxon>
        <taxon>Labeo</taxon>
    </lineage>
</organism>
<evidence type="ECO:0000313" key="2">
    <source>
        <dbReference type="Proteomes" id="UP000290572"/>
    </source>
</evidence>
<sequence>MRSGSGILNSVGLIGPVYNRNCGQPASHDIEELVKGIEMDILIVTEEAQWEMLPKETIVVAIILEERLDLTDICDVLKAFVPWIGLLYIVNTDYPKHMKHTSDVLQKLFMNFGGRSCS</sequence>
<keyword evidence="2" id="KW-1185">Reference proteome</keyword>
<accession>A0A498LSC8</accession>
<dbReference type="EMBL" id="QBIY01013198">
    <property type="protein sequence ID" value="RXN10583.1"/>
    <property type="molecule type" value="Genomic_DNA"/>
</dbReference>
<proteinExistence type="predicted"/>
<reference evidence="1 2" key="1">
    <citation type="submission" date="2018-03" db="EMBL/GenBank/DDBJ databases">
        <title>Draft genome sequence of Rohu Carp (Labeo rohita).</title>
        <authorList>
            <person name="Das P."/>
            <person name="Kushwaha B."/>
            <person name="Joshi C.G."/>
            <person name="Kumar D."/>
            <person name="Nagpure N.S."/>
            <person name="Sahoo L."/>
            <person name="Das S.P."/>
            <person name="Bit A."/>
            <person name="Patnaik S."/>
            <person name="Meher P.K."/>
            <person name="Jayasankar P."/>
            <person name="Koringa P.G."/>
            <person name="Patel N.V."/>
            <person name="Hinsu A.T."/>
            <person name="Kumar R."/>
            <person name="Pandey M."/>
            <person name="Agarwal S."/>
            <person name="Srivastava S."/>
            <person name="Singh M."/>
            <person name="Iquebal M.A."/>
            <person name="Jaiswal S."/>
            <person name="Angadi U.B."/>
            <person name="Kumar N."/>
            <person name="Raza M."/>
            <person name="Shah T.M."/>
            <person name="Rai A."/>
            <person name="Jena J.K."/>
        </authorList>
    </citation>
    <scope>NUCLEOTIDE SEQUENCE [LARGE SCALE GENOMIC DNA]</scope>
    <source>
        <strain evidence="1">DASCIFA01</strain>
        <tissue evidence="1">Testis</tissue>
    </source>
</reference>